<reference evidence="12" key="2">
    <citation type="submission" date="2016-01" db="EMBL/GenBank/DDBJ databases">
        <authorList>
            <person name="Poehlein A."/>
            <person name="Schlien K."/>
            <person name="Gottschalk G."/>
            <person name="Buckel W."/>
            <person name="Daniel R."/>
        </authorList>
    </citation>
    <scope>NUCLEOTIDE SEQUENCE [LARGE SCALE GENOMIC DNA]</scope>
    <source>
        <strain evidence="12">X2</strain>
    </source>
</reference>
<dbReference type="GO" id="GO:0015450">
    <property type="term" value="F:protein-transporting ATPase activity"/>
    <property type="evidence" value="ECO:0007669"/>
    <property type="project" value="UniProtKB-UniRule"/>
</dbReference>
<dbReference type="KEGG" id="cpro:CPRO_04810"/>
<comment type="subcellular location">
    <subcellularLocation>
        <location evidence="9">Cell membrane</location>
        <topology evidence="9">Multi-pass membrane protein</topology>
    </subcellularLocation>
    <subcellularLocation>
        <location evidence="1">Membrane</location>
        <topology evidence="1">Multi-pass membrane protein</topology>
    </subcellularLocation>
</comment>
<evidence type="ECO:0000256" key="9">
    <source>
        <dbReference type="RuleBase" id="RU365087"/>
    </source>
</evidence>
<evidence type="ECO:0000313" key="11">
    <source>
        <dbReference type="EMBL" id="SHE80423.1"/>
    </source>
</evidence>
<evidence type="ECO:0000313" key="12">
    <source>
        <dbReference type="Proteomes" id="UP000068026"/>
    </source>
</evidence>
<protein>
    <recommendedName>
        <fullName evidence="9">Protein-export membrane protein SecG</fullName>
    </recommendedName>
</protein>
<dbReference type="AlphaFoldDB" id="A0A110A6U0"/>
<name>A0A110A6U0_ANAPI</name>
<feature type="transmembrane region" description="Helical" evidence="9">
    <location>
        <begin position="61"/>
        <end position="79"/>
    </location>
</feature>
<evidence type="ECO:0000256" key="5">
    <source>
        <dbReference type="ARBA" id="ARBA00022927"/>
    </source>
</evidence>
<dbReference type="Proteomes" id="UP000184204">
    <property type="component" value="Unassembled WGS sequence"/>
</dbReference>
<evidence type="ECO:0000256" key="4">
    <source>
        <dbReference type="ARBA" id="ARBA00022692"/>
    </source>
</evidence>
<dbReference type="GO" id="GO:0005886">
    <property type="term" value="C:plasma membrane"/>
    <property type="evidence" value="ECO:0007669"/>
    <property type="project" value="UniProtKB-SubCell"/>
</dbReference>
<reference evidence="11" key="4">
    <citation type="submission" date="2016-11" db="EMBL/GenBank/DDBJ databases">
        <authorList>
            <person name="Varghese N."/>
            <person name="Submissions S."/>
        </authorList>
    </citation>
    <scope>NUCLEOTIDE SEQUENCE</scope>
    <source>
        <strain evidence="11">DSM 1682</strain>
    </source>
</reference>
<evidence type="ECO:0000256" key="2">
    <source>
        <dbReference type="ARBA" id="ARBA00008445"/>
    </source>
</evidence>
<evidence type="ECO:0000256" key="6">
    <source>
        <dbReference type="ARBA" id="ARBA00022989"/>
    </source>
</evidence>
<evidence type="ECO:0000256" key="3">
    <source>
        <dbReference type="ARBA" id="ARBA00022448"/>
    </source>
</evidence>
<evidence type="ECO:0000256" key="7">
    <source>
        <dbReference type="ARBA" id="ARBA00023010"/>
    </source>
</evidence>
<keyword evidence="12" id="KW-1185">Reference proteome</keyword>
<dbReference type="InterPro" id="IPR004692">
    <property type="entry name" value="SecG"/>
</dbReference>
<evidence type="ECO:0000313" key="10">
    <source>
        <dbReference type="EMBL" id="AMJ40090.1"/>
    </source>
</evidence>
<dbReference type="PRINTS" id="PR01651">
    <property type="entry name" value="SECGEXPORT"/>
</dbReference>
<keyword evidence="8 9" id="KW-0472">Membrane</keyword>
<reference evidence="10 12" key="1">
    <citation type="journal article" date="2016" name="Genome Announc.">
        <title>Complete Genome Sequence of the Amino Acid-Fermenting Clostridium propionicum X2 (DSM 1682).</title>
        <authorList>
            <person name="Poehlein A."/>
            <person name="Schlien K."/>
            <person name="Chowdhury N.P."/>
            <person name="Gottschalk G."/>
            <person name="Buckel W."/>
            <person name="Daniel R."/>
        </authorList>
    </citation>
    <scope>NUCLEOTIDE SEQUENCE [LARGE SCALE GENOMIC DNA]</scope>
    <source>
        <strain evidence="10 12">X2</strain>
    </source>
</reference>
<dbReference type="OrthoDB" id="1708246at2"/>
<sequence>MTTIGMVLTGILAVLAVVLSIIILMQSKRSAGLGAISGGGSSDTYWSKNKGHSVEGALEKYTKIGGALFMILAFVINLVG</sequence>
<proteinExistence type="inferred from homology"/>
<dbReference type="GO" id="GO:0009306">
    <property type="term" value="P:protein secretion"/>
    <property type="evidence" value="ECO:0007669"/>
    <property type="project" value="UniProtKB-UniRule"/>
</dbReference>
<keyword evidence="3 9" id="KW-0813">Transport</keyword>
<keyword evidence="7 9" id="KW-0811">Translocation</keyword>
<dbReference type="EMBL" id="FQUA01000007">
    <property type="protein sequence ID" value="SHE80423.1"/>
    <property type="molecule type" value="Genomic_DNA"/>
</dbReference>
<keyword evidence="6 9" id="KW-1133">Transmembrane helix</keyword>
<organism evidence="11 13">
    <name type="scientific">Anaerotignum propionicum DSM 1682</name>
    <dbReference type="NCBI Taxonomy" id="991789"/>
    <lineage>
        <taxon>Bacteria</taxon>
        <taxon>Bacillati</taxon>
        <taxon>Bacillota</taxon>
        <taxon>Clostridia</taxon>
        <taxon>Lachnospirales</taxon>
        <taxon>Anaerotignaceae</taxon>
        <taxon>Anaerotignum</taxon>
    </lineage>
</organism>
<comment type="function">
    <text evidence="9">Involved in protein export. Participates in an early event of protein translocation.</text>
</comment>
<feature type="transmembrane region" description="Helical" evidence="9">
    <location>
        <begin position="6"/>
        <end position="25"/>
    </location>
</feature>
<keyword evidence="5 9" id="KW-0653">Protein transport</keyword>
<keyword evidence="9" id="KW-1003">Cell membrane</keyword>
<evidence type="ECO:0000313" key="13">
    <source>
        <dbReference type="Proteomes" id="UP000184204"/>
    </source>
</evidence>
<dbReference type="Pfam" id="PF03840">
    <property type="entry name" value="SecG"/>
    <property type="match status" value="1"/>
</dbReference>
<accession>A0A110A6U0</accession>
<keyword evidence="4 9" id="KW-0812">Transmembrane</keyword>
<comment type="similarity">
    <text evidence="2 9">Belongs to the SecG family.</text>
</comment>
<evidence type="ECO:0000256" key="1">
    <source>
        <dbReference type="ARBA" id="ARBA00004141"/>
    </source>
</evidence>
<dbReference type="RefSeq" id="WP_066047480.1">
    <property type="nucleotide sequence ID" value="NZ_CP014223.1"/>
</dbReference>
<gene>
    <name evidence="10" type="ORF">CPRO_04810</name>
    <name evidence="11" type="ORF">SAMN02745151_01864</name>
</gene>
<dbReference type="NCBIfam" id="TIGR00810">
    <property type="entry name" value="secG"/>
    <property type="match status" value="1"/>
</dbReference>
<evidence type="ECO:0000256" key="8">
    <source>
        <dbReference type="ARBA" id="ARBA00023136"/>
    </source>
</evidence>
<reference evidence="13" key="3">
    <citation type="submission" date="2016-11" db="EMBL/GenBank/DDBJ databases">
        <authorList>
            <person name="Jaros S."/>
            <person name="Januszkiewicz K."/>
            <person name="Wedrychowicz H."/>
        </authorList>
    </citation>
    <scope>NUCLEOTIDE SEQUENCE [LARGE SCALE GENOMIC DNA]</scope>
    <source>
        <strain evidence="13">DSM 1682</strain>
    </source>
</reference>
<dbReference type="EMBL" id="CP014223">
    <property type="protein sequence ID" value="AMJ40090.1"/>
    <property type="molecule type" value="Genomic_DNA"/>
</dbReference>
<dbReference type="Proteomes" id="UP000068026">
    <property type="component" value="Chromosome"/>
</dbReference>